<sequence>MKSSGIAAIAAFFLAAGYIASPFVGAWFLREAIRNGDTAYLAERIEWQTVRETLRGSLMEFATGPVPVASGDTAVTQRGLWQRIKAGLGRRAIDGMVDAYITPEGLPQLFNVRQFYRESVSGQAAADAALPWPERARLFWSRVKRAEFHSPTEFEIEMADRNDPTRHYVGLMKLRGLSWKLTELRVRKIREASLTSMAKWT</sequence>
<dbReference type="HOGENOM" id="CLU_1364667_0_0_5"/>
<name>V5SCF5_9HYPH</name>
<dbReference type="InterPro" id="IPR021330">
    <property type="entry name" value="DUF2939"/>
</dbReference>
<feature type="transmembrane region" description="Helical" evidence="1">
    <location>
        <begin position="6"/>
        <end position="29"/>
    </location>
</feature>
<gene>
    <name evidence="2" type="ORF">W911_09515</name>
</gene>
<dbReference type="PATRIC" id="fig|1029756.8.peg.1980"/>
<dbReference type="OrthoDB" id="7932330at2"/>
<dbReference type="EMBL" id="CP006912">
    <property type="protein sequence ID" value="AHB48571.1"/>
    <property type="molecule type" value="Genomic_DNA"/>
</dbReference>
<protein>
    <recommendedName>
        <fullName evidence="4">DUF2939 domain-containing protein</fullName>
    </recommendedName>
</protein>
<proteinExistence type="predicted"/>
<evidence type="ECO:0000256" key="1">
    <source>
        <dbReference type="SAM" id="Phobius"/>
    </source>
</evidence>
<evidence type="ECO:0008006" key="4">
    <source>
        <dbReference type="Google" id="ProtNLM"/>
    </source>
</evidence>
<organism evidence="2 3">
    <name type="scientific">Hyphomicrobium nitrativorans NL23</name>
    <dbReference type="NCBI Taxonomy" id="1029756"/>
    <lineage>
        <taxon>Bacteria</taxon>
        <taxon>Pseudomonadati</taxon>
        <taxon>Pseudomonadota</taxon>
        <taxon>Alphaproteobacteria</taxon>
        <taxon>Hyphomicrobiales</taxon>
        <taxon>Hyphomicrobiaceae</taxon>
        <taxon>Hyphomicrobium</taxon>
    </lineage>
</organism>
<keyword evidence="1" id="KW-0472">Membrane</keyword>
<dbReference type="RefSeq" id="WP_023787267.1">
    <property type="nucleotide sequence ID" value="NC_022997.1"/>
</dbReference>
<accession>V5SCF5</accession>
<evidence type="ECO:0000313" key="2">
    <source>
        <dbReference type="EMBL" id="AHB48571.1"/>
    </source>
</evidence>
<keyword evidence="1" id="KW-0812">Transmembrane</keyword>
<dbReference type="Proteomes" id="UP000018542">
    <property type="component" value="Chromosome"/>
</dbReference>
<keyword evidence="3" id="KW-1185">Reference proteome</keyword>
<dbReference type="AlphaFoldDB" id="V5SCF5"/>
<evidence type="ECO:0000313" key="3">
    <source>
        <dbReference type="Proteomes" id="UP000018542"/>
    </source>
</evidence>
<dbReference type="KEGG" id="hni:W911_09515"/>
<reference evidence="2 3" key="1">
    <citation type="journal article" date="2014" name="Genome Announc.">
        <title>Complete Genome Sequence of Hyphomicrobium nitrativorans Strain NL23, a Denitrifying Bacterium Isolated from Biofilm of a Methanol-Fed Denitrification System Treating Seawater at the Montreal Biodome.</title>
        <authorList>
            <person name="Martineau C."/>
            <person name="Villeneuve C."/>
            <person name="Mauffrey F."/>
            <person name="Villemur R."/>
        </authorList>
    </citation>
    <scope>NUCLEOTIDE SEQUENCE [LARGE SCALE GENOMIC DNA]</scope>
    <source>
        <strain evidence="2">NL23</strain>
    </source>
</reference>
<keyword evidence="1" id="KW-1133">Transmembrane helix</keyword>
<dbReference type="Pfam" id="PF11159">
    <property type="entry name" value="DUF2939"/>
    <property type="match status" value="1"/>
</dbReference>